<feature type="region of interest" description="Disordered" evidence="1">
    <location>
        <begin position="250"/>
        <end position="296"/>
    </location>
</feature>
<evidence type="ECO:0000259" key="2">
    <source>
        <dbReference type="PROSITE" id="PS50858"/>
    </source>
</evidence>
<feature type="domain" description="BSD" evidence="2">
    <location>
        <begin position="176"/>
        <end position="228"/>
    </location>
</feature>
<feature type="compositionally biased region" description="Acidic residues" evidence="1">
    <location>
        <begin position="282"/>
        <end position="296"/>
    </location>
</feature>
<dbReference type="EMBL" id="FN654640">
    <property type="protein sequence ID" value="CBY35522.1"/>
    <property type="molecule type" value="Genomic_DNA"/>
</dbReference>
<protein>
    <recommendedName>
        <fullName evidence="2">BSD domain-containing protein</fullName>
    </recommendedName>
</protein>
<feature type="region of interest" description="Disordered" evidence="1">
    <location>
        <begin position="122"/>
        <end position="151"/>
    </location>
</feature>
<dbReference type="InterPro" id="IPR051494">
    <property type="entry name" value="BSD_domain-containing"/>
</dbReference>
<gene>
    <name evidence="3" type="ORF">GSOID_T00027340001</name>
</gene>
<dbReference type="PANTHER" id="PTHR16019">
    <property type="entry name" value="SYNAPSE-ASSOCIATED PROTEIN"/>
    <property type="match status" value="1"/>
</dbReference>
<dbReference type="InterPro" id="IPR005607">
    <property type="entry name" value="BSD_dom"/>
</dbReference>
<dbReference type="Gene3D" id="1.10.3970.10">
    <property type="entry name" value="BSD domain"/>
    <property type="match status" value="1"/>
</dbReference>
<organism evidence="3">
    <name type="scientific">Oikopleura dioica</name>
    <name type="common">Tunicate</name>
    <dbReference type="NCBI Taxonomy" id="34765"/>
    <lineage>
        <taxon>Eukaryota</taxon>
        <taxon>Metazoa</taxon>
        <taxon>Chordata</taxon>
        <taxon>Tunicata</taxon>
        <taxon>Appendicularia</taxon>
        <taxon>Copelata</taxon>
        <taxon>Oikopleuridae</taxon>
        <taxon>Oikopleura</taxon>
    </lineage>
</organism>
<dbReference type="PROSITE" id="PS50858">
    <property type="entry name" value="BSD"/>
    <property type="match status" value="1"/>
</dbReference>
<proteinExistence type="predicted"/>
<evidence type="ECO:0000313" key="3">
    <source>
        <dbReference type="EMBL" id="CBY35522.1"/>
    </source>
</evidence>
<dbReference type="Pfam" id="PF03909">
    <property type="entry name" value="BSD"/>
    <property type="match status" value="1"/>
</dbReference>
<name>E4YJ61_OIKDI</name>
<dbReference type="AlphaFoldDB" id="E4YJ61"/>
<evidence type="ECO:0000256" key="1">
    <source>
        <dbReference type="SAM" id="MobiDB-lite"/>
    </source>
</evidence>
<dbReference type="SUPFAM" id="SSF140383">
    <property type="entry name" value="BSD domain-like"/>
    <property type="match status" value="1"/>
</dbReference>
<sequence>MSDEKVTENEENSGWGGWASWATNAVTSAVEKVNNVAEESINAISDASEFMQRDLEEFAKVVKEDSTAILTAATEASYQSINHYAGEEIAKETASYTKAGVSILGSGLRTLVVGVEKVLLESDHESEDENQKSEIQSKNLLPENKSNTNLEEPVYETNPQTYLRDPMDPNFDNWKVNFNKTIESRKNKLTEILIARTNVRLMYNKLVPKKANHNDFWARYLYRLELEGLVPDTEHVHAPDELELSTASMSALSETDKQESSSPESEPLEVVKKDEIKKIADSDEGDMDDWEKDLDLDITEEEMNKALAEVDDDWDLEEA</sequence>
<dbReference type="Proteomes" id="UP000011014">
    <property type="component" value="Unassembled WGS sequence"/>
</dbReference>
<dbReference type="InterPro" id="IPR035925">
    <property type="entry name" value="BSD_dom_sf"/>
</dbReference>
<feature type="compositionally biased region" description="Polar residues" evidence="1">
    <location>
        <begin position="133"/>
        <end position="150"/>
    </location>
</feature>
<dbReference type="GO" id="GO:0005737">
    <property type="term" value="C:cytoplasm"/>
    <property type="evidence" value="ECO:0007669"/>
    <property type="project" value="TreeGrafter"/>
</dbReference>
<feature type="compositionally biased region" description="Basic and acidic residues" evidence="1">
    <location>
        <begin position="269"/>
        <end position="281"/>
    </location>
</feature>
<dbReference type="SMART" id="SM00751">
    <property type="entry name" value="BSD"/>
    <property type="match status" value="1"/>
</dbReference>
<accession>E4YJ61</accession>
<dbReference type="PANTHER" id="PTHR16019:SF5">
    <property type="entry name" value="BSD DOMAIN-CONTAINING PROTEIN 1"/>
    <property type="match status" value="1"/>
</dbReference>
<reference evidence="3" key="1">
    <citation type="journal article" date="2010" name="Science">
        <title>Plasticity of animal genome architecture unmasked by rapid evolution of a pelagic tunicate.</title>
        <authorList>
            <person name="Denoeud F."/>
            <person name="Henriet S."/>
            <person name="Mungpakdee S."/>
            <person name="Aury J.M."/>
            <person name="Da Silva C."/>
            <person name="Brinkmann H."/>
            <person name="Mikhaleva J."/>
            <person name="Olsen L.C."/>
            <person name="Jubin C."/>
            <person name="Canestro C."/>
            <person name="Bouquet J.M."/>
            <person name="Danks G."/>
            <person name="Poulain J."/>
            <person name="Campsteijn C."/>
            <person name="Adamski M."/>
            <person name="Cross I."/>
            <person name="Yadetie F."/>
            <person name="Muffato M."/>
            <person name="Louis A."/>
            <person name="Butcher S."/>
            <person name="Tsagkogeorga G."/>
            <person name="Konrad A."/>
            <person name="Singh S."/>
            <person name="Jensen M.F."/>
            <person name="Cong E.H."/>
            <person name="Eikeseth-Otteraa H."/>
            <person name="Noel B."/>
            <person name="Anthouard V."/>
            <person name="Porcel B.M."/>
            <person name="Kachouri-Lafond R."/>
            <person name="Nishino A."/>
            <person name="Ugolini M."/>
            <person name="Chourrout P."/>
            <person name="Nishida H."/>
            <person name="Aasland R."/>
            <person name="Huzurbazar S."/>
            <person name="Westhof E."/>
            <person name="Delsuc F."/>
            <person name="Lehrach H."/>
            <person name="Reinhardt R."/>
            <person name="Weissenbach J."/>
            <person name="Roy S.W."/>
            <person name="Artiguenave F."/>
            <person name="Postlethwait J.H."/>
            <person name="Manak J.R."/>
            <person name="Thompson E.M."/>
            <person name="Jaillon O."/>
            <person name="Du Pasquier L."/>
            <person name="Boudinot P."/>
            <person name="Liberles D.A."/>
            <person name="Volff J.N."/>
            <person name="Philippe H."/>
            <person name="Lenhard B."/>
            <person name="Roest Crollius H."/>
            <person name="Wincker P."/>
            <person name="Chourrout D."/>
        </authorList>
    </citation>
    <scope>NUCLEOTIDE SEQUENCE [LARGE SCALE GENOMIC DNA]</scope>
</reference>